<name>A0A6V0BI57_9STRA</name>
<dbReference type="InterPro" id="IPR016024">
    <property type="entry name" value="ARM-type_fold"/>
</dbReference>
<dbReference type="GO" id="GO:0003723">
    <property type="term" value="F:RNA binding"/>
    <property type="evidence" value="ECO:0007669"/>
    <property type="project" value="InterPro"/>
</dbReference>
<dbReference type="GO" id="GO:0035145">
    <property type="term" value="C:exon-exon junction complex"/>
    <property type="evidence" value="ECO:0007669"/>
    <property type="project" value="TreeGrafter"/>
</dbReference>
<feature type="compositionally biased region" description="Basic and acidic residues" evidence="1">
    <location>
        <begin position="144"/>
        <end position="189"/>
    </location>
</feature>
<dbReference type="InterPro" id="IPR003890">
    <property type="entry name" value="MIF4G-like_typ-3"/>
</dbReference>
<sequence>MTEGSTGQQGDGGGGRGNSGRGGGKGNKSRGGRGGGGRGGGGRGNRGKKNNEKKDANKANSKDDSNKDTAKNTGNNKANAKNKGGDATNSKNAPKAKNDYNNNKGGGGGDANKNNNNKGGGGGDTNKNNNRNRRRNNQNKNNKKGGDKKPKEPAVPKITKEEEERIEQERLRKIEEEAERKRIEEEEKAKQVRLEIRQKAQKELNERVQEAMDHLKAVVESAEARKGNRNAMSAEDLAASRKEFEASKKSLKSDLKKCTAFVKKIKTGGAWSMTPDALIKDASSLNLSRYVEEVVAAILEAKLKLTDLPVVLVLCKSMNLRYPTFLPALVAGVWSVVHGKPTDNETNKLRRVYVRLLTELLLNGLVTETKPLMKLIVEASGGKDGSYNGTDAGVVVAFVKAAGFEILGTRPTSIQKYSDLVQNEILKHEQNNEDNINDEDESNLPVLISDTQVTNGKKLLANVNELVMERAVSLEISNKFLGYCKGAYEFLSKSLVQTDTKLQKMEKRCEQDRLLAGSLTEAREKGLQDARKLRETLEKSVEAMSDIMDLPLPQLEKETEEETEGGTGVEVWTKDGGDEDGTNFGPFDDEETRAFYCDVPDFLTTVPPALLGLSQEEIDKRKAVNEVKFGAGFGPDNDSDGDAVADVVAPSSEAELEAVEKGEQIEPGDGNEETKEENKDAPHYKLMVLLEQELPECSRREQIDEISEKFCTNHGSSKNARKRLSQTLFHVPRARLDLLPYYSRMAATLGRVWPDIGKALLVDLEQQFHGQAKFKKNQNIESRMRTARYIGELTIFRMAPPIVALRCLRRCLDDFTGGNVDVACCLLESCGRYLDRLPHTNKKLNNIMETMLRLSKAKRLEERFLALIKTAMYTVKPPTSGAKKEAKEYPPLEGYLRHILMVNLQETESSISFVSKQLLRFPWADPSMQCGALICKIMLKTCRHGRYKSIEAVANVAAKLRRQKPEVCIRLLDDVVEELQWSIEHPAFKDQQRTLTVARLLGELYVASLASGQLIFQQLYRFINFGHEIPDALREASEKAAASSESHEENLPLLNAASGVSGAILEDEEMDQDDLEATEEQKEEVQPVAVSVHSKYDPRVFSVLDPPNAVFRVKLVCVLLEVVSKKMLVTKNNIPKIEAFLASFQRYLFTKTTLPTEVEFALLDTFDVIDSKWREVLKDQKKKKYWRCRKLTRFSSLSYLA</sequence>
<feature type="domain" description="MIF4G" evidence="2">
    <location>
        <begin position="688"/>
        <end position="878"/>
    </location>
</feature>
<evidence type="ECO:0000313" key="3">
    <source>
        <dbReference type="EMBL" id="CAE0724529.1"/>
    </source>
</evidence>
<feature type="compositionally biased region" description="Basic and acidic residues" evidence="1">
    <location>
        <begin position="49"/>
        <end position="70"/>
    </location>
</feature>
<dbReference type="EMBL" id="HBIX01025055">
    <property type="protein sequence ID" value="CAE0724530.1"/>
    <property type="molecule type" value="Transcribed_RNA"/>
</dbReference>
<feature type="compositionally biased region" description="Gly residues" evidence="1">
    <location>
        <begin position="32"/>
        <end position="44"/>
    </location>
</feature>
<feature type="region of interest" description="Disordered" evidence="1">
    <location>
        <begin position="655"/>
        <end position="681"/>
    </location>
</feature>
<dbReference type="GO" id="GO:0000184">
    <property type="term" value="P:nuclear-transcribed mRNA catabolic process, nonsense-mediated decay"/>
    <property type="evidence" value="ECO:0007669"/>
    <property type="project" value="InterPro"/>
</dbReference>
<gene>
    <name evidence="3" type="ORF">PAUS00366_LOCUS17286</name>
    <name evidence="4" type="ORF">PAUS00366_LOCUS17287</name>
</gene>
<protein>
    <recommendedName>
        <fullName evidence="2">MIF4G domain-containing protein</fullName>
    </recommendedName>
</protein>
<dbReference type="AlphaFoldDB" id="A0A6V0BI57"/>
<feature type="compositionally biased region" description="Basic and acidic residues" evidence="1">
    <location>
        <begin position="672"/>
        <end position="681"/>
    </location>
</feature>
<dbReference type="Pfam" id="PF02854">
    <property type="entry name" value="MIF4G"/>
    <property type="match status" value="2"/>
</dbReference>
<evidence type="ECO:0000313" key="4">
    <source>
        <dbReference type="EMBL" id="CAE0724530.1"/>
    </source>
</evidence>
<reference evidence="3" key="1">
    <citation type="submission" date="2021-01" db="EMBL/GenBank/DDBJ databases">
        <authorList>
            <person name="Corre E."/>
            <person name="Pelletier E."/>
            <person name="Niang G."/>
            <person name="Scheremetjew M."/>
            <person name="Finn R."/>
            <person name="Kale V."/>
            <person name="Holt S."/>
            <person name="Cochrane G."/>
            <person name="Meng A."/>
            <person name="Brown T."/>
            <person name="Cohen L."/>
        </authorList>
    </citation>
    <scope>NUCLEOTIDE SEQUENCE</scope>
    <source>
        <strain evidence="3">10249 10 AB</strain>
    </source>
</reference>
<feature type="region of interest" description="Disordered" evidence="1">
    <location>
        <begin position="1"/>
        <end position="189"/>
    </location>
</feature>
<evidence type="ECO:0000256" key="1">
    <source>
        <dbReference type="SAM" id="MobiDB-lite"/>
    </source>
</evidence>
<feature type="domain" description="MIF4G" evidence="2">
    <location>
        <begin position="893"/>
        <end position="1172"/>
    </location>
</feature>
<dbReference type="SMART" id="SM00543">
    <property type="entry name" value="MIF4G"/>
    <property type="match status" value="3"/>
</dbReference>
<feature type="compositionally biased region" description="Gly residues" evidence="1">
    <location>
        <begin position="7"/>
        <end position="26"/>
    </location>
</feature>
<dbReference type="PANTHER" id="PTHR12839:SF7">
    <property type="entry name" value="REGULATOR OF NONSENSE TRANSCRIPTS 2"/>
    <property type="match status" value="1"/>
</dbReference>
<dbReference type="SUPFAM" id="SSF48371">
    <property type="entry name" value="ARM repeat"/>
    <property type="match status" value="3"/>
</dbReference>
<dbReference type="EMBL" id="HBIX01025054">
    <property type="protein sequence ID" value="CAE0724529.1"/>
    <property type="molecule type" value="Transcribed_RNA"/>
</dbReference>
<accession>A0A6V0BI57</accession>
<organism evidence="3">
    <name type="scientific">Pseudo-nitzschia australis</name>
    <dbReference type="NCBI Taxonomy" id="44445"/>
    <lineage>
        <taxon>Eukaryota</taxon>
        <taxon>Sar</taxon>
        <taxon>Stramenopiles</taxon>
        <taxon>Ochrophyta</taxon>
        <taxon>Bacillariophyta</taxon>
        <taxon>Bacillariophyceae</taxon>
        <taxon>Bacillariophycidae</taxon>
        <taxon>Bacillariales</taxon>
        <taxon>Bacillariaceae</taxon>
        <taxon>Pseudo-nitzschia</taxon>
    </lineage>
</organism>
<dbReference type="PANTHER" id="PTHR12839">
    <property type="entry name" value="NONSENSE-MEDIATED MRNA DECAY PROTEIN 2 UP-FRAMESHIFT SUPPRESSOR 2"/>
    <property type="match status" value="1"/>
</dbReference>
<dbReference type="InterPro" id="IPR039762">
    <property type="entry name" value="Nmd2/UPF2"/>
</dbReference>
<feature type="compositionally biased region" description="Low complexity" evidence="1">
    <location>
        <begin position="71"/>
        <end position="89"/>
    </location>
</feature>
<feature type="domain" description="MIF4G" evidence="2">
    <location>
        <begin position="255"/>
        <end position="458"/>
    </location>
</feature>
<feature type="region of interest" description="Disordered" evidence="1">
    <location>
        <begin position="558"/>
        <end position="580"/>
    </location>
</feature>
<dbReference type="Gene3D" id="1.25.40.180">
    <property type="match status" value="3"/>
</dbReference>
<proteinExistence type="predicted"/>
<feature type="compositionally biased region" description="Basic residues" evidence="1">
    <location>
        <begin position="130"/>
        <end position="143"/>
    </location>
</feature>
<evidence type="ECO:0000259" key="2">
    <source>
        <dbReference type="SMART" id="SM00543"/>
    </source>
</evidence>
<dbReference type="GO" id="GO:0005737">
    <property type="term" value="C:cytoplasm"/>
    <property type="evidence" value="ECO:0007669"/>
    <property type="project" value="TreeGrafter"/>
</dbReference>